<comment type="caution">
    <text evidence="4">The sequence shown here is derived from an EMBL/GenBank/DDBJ whole genome shotgun (WGS) entry which is preliminary data.</text>
</comment>
<dbReference type="Gene3D" id="3.30.200.20">
    <property type="entry name" value="Phosphorylase Kinase, domain 1"/>
    <property type="match status" value="1"/>
</dbReference>
<dbReference type="InterPro" id="IPR001245">
    <property type="entry name" value="Ser-Thr/Tyr_kinase_cat_dom"/>
</dbReference>
<dbReference type="PROSITE" id="PS50011">
    <property type="entry name" value="PROTEIN_KINASE_DOM"/>
    <property type="match status" value="1"/>
</dbReference>
<evidence type="ECO:0000313" key="4">
    <source>
        <dbReference type="EMBL" id="KAK1380101.1"/>
    </source>
</evidence>
<organism evidence="4 5">
    <name type="scientific">Heracleum sosnowskyi</name>
    <dbReference type="NCBI Taxonomy" id="360622"/>
    <lineage>
        <taxon>Eukaryota</taxon>
        <taxon>Viridiplantae</taxon>
        <taxon>Streptophyta</taxon>
        <taxon>Embryophyta</taxon>
        <taxon>Tracheophyta</taxon>
        <taxon>Spermatophyta</taxon>
        <taxon>Magnoliopsida</taxon>
        <taxon>eudicotyledons</taxon>
        <taxon>Gunneridae</taxon>
        <taxon>Pentapetalae</taxon>
        <taxon>asterids</taxon>
        <taxon>campanulids</taxon>
        <taxon>Apiales</taxon>
        <taxon>Apiaceae</taxon>
        <taxon>Apioideae</taxon>
        <taxon>apioid superclade</taxon>
        <taxon>Tordylieae</taxon>
        <taxon>Tordyliinae</taxon>
        <taxon>Heracleum</taxon>
    </lineage>
</organism>
<keyword evidence="2" id="KW-1003">Cell membrane</keyword>
<reference evidence="4" key="2">
    <citation type="submission" date="2023-05" db="EMBL/GenBank/DDBJ databases">
        <authorList>
            <person name="Schelkunov M.I."/>
        </authorList>
    </citation>
    <scope>NUCLEOTIDE SEQUENCE</scope>
    <source>
        <strain evidence="4">Hsosn_3</strain>
        <tissue evidence="4">Leaf</tissue>
    </source>
</reference>
<accession>A0AAD8MNZ6</accession>
<keyword evidence="2" id="KW-0472">Membrane</keyword>
<dbReference type="PANTHER" id="PTHR45621">
    <property type="entry name" value="OS01G0588500 PROTEIN-RELATED"/>
    <property type="match status" value="1"/>
</dbReference>
<comment type="subcellular location">
    <subcellularLocation>
        <location evidence="1">Cell membrane</location>
    </subcellularLocation>
</comment>
<dbReference type="EMBL" id="JAUIZM010000006">
    <property type="protein sequence ID" value="KAK1380101.1"/>
    <property type="molecule type" value="Genomic_DNA"/>
</dbReference>
<evidence type="ECO:0000256" key="2">
    <source>
        <dbReference type="ARBA" id="ARBA00022475"/>
    </source>
</evidence>
<keyword evidence="5" id="KW-1185">Reference proteome</keyword>
<evidence type="ECO:0000256" key="1">
    <source>
        <dbReference type="ARBA" id="ARBA00004236"/>
    </source>
</evidence>
<gene>
    <name evidence="4" type="ORF">POM88_026845</name>
</gene>
<dbReference type="Pfam" id="PF07714">
    <property type="entry name" value="PK_Tyr_Ser-Thr"/>
    <property type="match status" value="1"/>
</dbReference>
<reference evidence="4" key="1">
    <citation type="submission" date="2023-02" db="EMBL/GenBank/DDBJ databases">
        <title>Genome of toxic invasive species Heracleum sosnowskyi carries increased number of genes despite the absence of recent whole-genome duplications.</title>
        <authorList>
            <person name="Schelkunov M."/>
            <person name="Shtratnikova V."/>
            <person name="Makarenko M."/>
            <person name="Klepikova A."/>
            <person name="Omelchenko D."/>
            <person name="Novikova G."/>
            <person name="Obukhova E."/>
            <person name="Bogdanov V."/>
            <person name="Penin A."/>
            <person name="Logacheva M."/>
        </authorList>
    </citation>
    <scope>NUCLEOTIDE SEQUENCE</scope>
    <source>
        <strain evidence="4">Hsosn_3</strain>
        <tissue evidence="4">Leaf</tissue>
    </source>
</reference>
<feature type="domain" description="Protein kinase" evidence="3">
    <location>
        <begin position="163"/>
        <end position="460"/>
    </location>
</feature>
<name>A0AAD8MNZ6_9APIA</name>
<dbReference type="AlphaFoldDB" id="A0AAD8MNZ6"/>
<dbReference type="SUPFAM" id="SSF56112">
    <property type="entry name" value="Protein kinase-like (PK-like)"/>
    <property type="match status" value="1"/>
</dbReference>
<dbReference type="GO" id="GO:0005886">
    <property type="term" value="C:plasma membrane"/>
    <property type="evidence" value="ECO:0007669"/>
    <property type="project" value="UniProtKB-SubCell"/>
</dbReference>
<sequence length="461" mass="51462">MAEIVVVLEFALALQESPGHSKAIEGTIAENGAKNSTAVEIVYGADRIKPFKVNRTRITFSSKVCQILSATIRALSVHSNLKDTSYRRNKNSRIDKKMRLNPLSNFPEANNRIRLNKIDIFPETNNIMRLNKMGIVPEAKGLMVTANLRMFTLAELGSATRGFSPDMMLGEVNYGRVFIGWLDEDTFAPSRIGIGMAVAIKRFNSNEGFKAVQTEVDLCGRFYHPNLVKLLGFCSEGQEFLLVYEYTPKGSLEKYTYKENGKSLSWVVWLKILIGAARYLAFLHSSEDCIVFGHFRLSNILLDGDFNPKIYDSGRALCGPDDGDIVVTGKPYIYAQYCEGSEGYLSPEYKEAGRLSSKNDVYAFGVVLLEILTGLRVVSVNGRNKKNNLVDKARPVLACESKFKTVVNPRLLEQKYCPRGVQSILSDVPALALKCLDLDPDKRPSMRQVVEILEDVNAIIK</sequence>
<dbReference type="GO" id="GO:0005524">
    <property type="term" value="F:ATP binding"/>
    <property type="evidence" value="ECO:0007669"/>
    <property type="project" value="InterPro"/>
</dbReference>
<protein>
    <submittedName>
        <fullName evidence="4">Serine/threonine-protein kinase NAK</fullName>
    </submittedName>
</protein>
<evidence type="ECO:0000313" key="5">
    <source>
        <dbReference type="Proteomes" id="UP001237642"/>
    </source>
</evidence>
<dbReference type="InterPro" id="IPR011009">
    <property type="entry name" value="Kinase-like_dom_sf"/>
</dbReference>
<dbReference type="Gene3D" id="1.10.510.10">
    <property type="entry name" value="Transferase(Phosphotransferase) domain 1"/>
    <property type="match status" value="1"/>
</dbReference>
<keyword evidence="4" id="KW-0808">Transferase</keyword>
<dbReference type="Proteomes" id="UP001237642">
    <property type="component" value="Unassembled WGS sequence"/>
</dbReference>
<dbReference type="InterPro" id="IPR050823">
    <property type="entry name" value="Plant_Ser_Thr_Prot_Kinase"/>
</dbReference>
<keyword evidence="4" id="KW-0418">Kinase</keyword>
<proteinExistence type="predicted"/>
<evidence type="ECO:0000259" key="3">
    <source>
        <dbReference type="PROSITE" id="PS50011"/>
    </source>
</evidence>
<dbReference type="InterPro" id="IPR000719">
    <property type="entry name" value="Prot_kinase_dom"/>
</dbReference>
<dbReference type="GO" id="GO:0004672">
    <property type="term" value="F:protein kinase activity"/>
    <property type="evidence" value="ECO:0007669"/>
    <property type="project" value="InterPro"/>
</dbReference>